<protein>
    <submittedName>
        <fullName evidence="1">Uncharacterized protein</fullName>
    </submittedName>
</protein>
<dbReference type="EMBL" id="AJWZ01005933">
    <property type="protein sequence ID" value="EKC61204.1"/>
    <property type="molecule type" value="Genomic_DNA"/>
</dbReference>
<sequence length="73" mass="8325">MERLMGPIRQSPHAIAGRLQIAHTSYEAPDYSPYMGQYTVQGNGENNVKIGNYPIVNVYANVHIKHTRFFVMM</sequence>
<comment type="caution">
    <text evidence="1">The sequence shown here is derived from an EMBL/GenBank/DDBJ whole genome shotgun (WGS) entry which is preliminary data.</text>
</comment>
<feature type="non-terminal residue" evidence="1">
    <location>
        <position position="73"/>
    </location>
</feature>
<name>K1T0I9_9ZZZZ</name>
<dbReference type="Pfam" id="PF14121">
    <property type="entry name" value="Porin_10"/>
    <property type="match status" value="1"/>
</dbReference>
<reference evidence="1" key="1">
    <citation type="journal article" date="2013" name="Environ. Microbiol.">
        <title>Microbiota from the distal guts of lean and obese adolescents exhibit partial functional redundancy besides clear differences in community structure.</title>
        <authorList>
            <person name="Ferrer M."/>
            <person name="Ruiz A."/>
            <person name="Lanza F."/>
            <person name="Haange S.B."/>
            <person name="Oberbach A."/>
            <person name="Till H."/>
            <person name="Bargiela R."/>
            <person name="Campoy C."/>
            <person name="Segura M.T."/>
            <person name="Richter M."/>
            <person name="von Bergen M."/>
            <person name="Seifert J."/>
            <person name="Suarez A."/>
        </authorList>
    </citation>
    <scope>NUCLEOTIDE SEQUENCE</scope>
</reference>
<gene>
    <name evidence="1" type="ORF">OBE_08597</name>
</gene>
<dbReference type="InterPro" id="IPR025631">
    <property type="entry name" value="Porin_10"/>
</dbReference>
<accession>K1T0I9</accession>
<organism evidence="1">
    <name type="scientific">human gut metagenome</name>
    <dbReference type="NCBI Taxonomy" id="408170"/>
    <lineage>
        <taxon>unclassified sequences</taxon>
        <taxon>metagenomes</taxon>
        <taxon>organismal metagenomes</taxon>
    </lineage>
</organism>
<evidence type="ECO:0000313" key="1">
    <source>
        <dbReference type="EMBL" id="EKC61204.1"/>
    </source>
</evidence>
<dbReference type="AlphaFoldDB" id="K1T0I9"/>
<proteinExistence type="predicted"/>